<proteinExistence type="inferred from homology"/>
<evidence type="ECO:0000313" key="3">
    <source>
        <dbReference type="EMBL" id="KAF5831659.1"/>
    </source>
</evidence>
<comment type="function">
    <text evidence="1">Involved in mRNA export coupled transcription activation by association with both the TREX-2 and the SAGA complexes. The transcription regulatory histone acetylation (HAT) complex SAGA is a multiprotein complex that activates transcription by remodeling chromatin and mediating histone acetylation and deubiquitination. Within the SAGA complex, participates to a subcomplex that specifically deubiquitinates histones. The SAGA complex is recruited to specific gene promoters by activators, where it is required for transcription. The TREX-2 complex functions in docking export-competent ribonucleoprotein particles (mRNPs) to the nuclear entrance of the nuclear pore complex (nuclear basket). TREX-2 participates in mRNA export and accurate chromatin positioning in the nucleus by tethering genes to the nuclear periphery.</text>
</comment>
<keyword evidence="1" id="KW-0653">Protein transport</keyword>
<dbReference type="Proteomes" id="UP000815325">
    <property type="component" value="Unassembled WGS sequence"/>
</dbReference>
<keyword evidence="1" id="KW-0156">Chromatin regulator</keyword>
<accession>A0ABQ7GAL9</accession>
<dbReference type="Pfam" id="PF10163">
    <property type="entry name" value="EnY2"/>
    <property type="match status" value="1"/>
</dbReference>
<keyword evidence="1" id="KW-0804">Transcription</keyword>
<dbReference type="HAMAP" id="MF_03046">
    <property type="entry name" value="ENY2_Sus1"/>
    <property type="match status" value="1"/>
</dbReference>
<sequence length="109" mass="12380">MSRSSKLHRPPTPEPEEAPQISLAESLRIQLHQSGERDRLKALLTRKLEDCGWKDDIKEKCEEVINKRGRDNVTTDDIVRAVKPQGRASVPDAIKAELLAEIKKFILRA</sequence>
<keyword evidence="1" id="KW-0811">Translocation</keyword>
<dbReference type="PANTHER" id="PTHR12514">
    <property type="entry name" value="ENHANCER OF YELLOW 2 TRANSCRIPTION FACTOR"/>
    <property type="match status" value="1"/>
</dbReference>
<evidence type="ECO:0000256" key="1">
    <source>
        <dbReference type="HAMAP-Rule" id="MF_03046"/>
    </source>
</evidence>
<comment type="subcellular location">
    <subcellularLocation>
        <location evidence="1">Nucleus</location>
        <location evidence="1">Nucleoplasm</location>
    </subcellularLocation>
</comment>
<comment type="subunit">
    <text evidence="1">Component of the nuclear pore complex (NPC)-associated TREX-2 complex (transcription and export complex 2). Component of the SAGA transcription coactivator-HAT complex. Within the SAGA complex, participates to a subcomplex of SAGA called the DUB module (deubiquitination module).</text>
</comment>
<gene>
    <name evidence="3" type="ORF">DUNSADRAFT_12763</name>
</gene>
<comment type="caution">
    <text evidence="3">The sequence shown here is derived from an EMBL/GenBank/DDBJ whole genome shotgun (WGS) entry which is preliminary data.</text>
</comment>
<evidence type="ECO:0000313" key="4">
    <source>
        <dbReference type="Proteomes" id="UP000815325"/>
    </source>
</evidence>
<keyword evidence="4" id="KW-1185">Reference proteome</keyword>
<keyword evidence="1" id="KW-0805">Transcription regulation</keyword>
<name>A0ABQ7GAL9_DUNSA</name>
<keyword evidence="1" id="KW-0813">Transport</keyword>
<organism evidence="3 4">
    <name type="scientific">Dunaliella salina</name>
    <name type="common">Green alga</name>
    <name type="synonym">Protococcus salinus</name>
    <dbReference type="NCBI Taxonomy" id="3046"/>
    <lineage>
        <taxon>Eukaryota</taxon>
        <taxon>Viridiplantae</taxon>
        <taxon>Chlorophyta</taxon>
        <taxon>core chlorophytes</taxon>
        <taxon>Chlorophyceae</taxon>
        <taxon>CS clade</taxon>
        <taxon>Chlamydomonadales</taxon>
        <taxon>Dunaliellaceae</taxon>
        <taxon>Dunaliella</taxon>
    </lineage>
</organism>
<dbReference type="InterPro" id="IPR038212">
    <property type="entry name" value="TF_EnY2_sf"/>
</dbReference>
<keyword evidence="1" id="KW-0509">mRNA transport</keyword>
<feature type="region of interest" description="Disordered" evidence="2">
    <location>
        <begin position="1"/>
        <end position="21"/>
    </location>
</feature>
<evidence type="ECO:0000256" key="2">
    <source>
        <dbReference type="SAM" id="MobiDB-lite"/>
    </source>
</evidence>
<keyword evidence="1" id="KW-0539">Nucleus</keyword>
<dbReference type="InterPro" id="IPR018783">
    <property type="entry name" value="TF_ENY2"/>
</dbReference>
<dbReference type="Gene3D" id="1.10.246.140">
    <property type="match status" value="1"/>
</dbReference>
<protein>
    <recommendedName>
        <fullName evidence="1">Transcription and mRNA export factor ENY2</fullName>
    </recommendedName>
    <alternativeName>
        <fullName evidence="1">Enhancer of yellow 2 transcription factor homolog</fullName>
    </alternativeName>
</protein>
<dbReference type="EMBL" id="MU069931">
    <property type="protein sequence ID" value="KAF5831659.1"/>
    <property type="molecule type" value="Genomic_DNA"/>
</dbReference>
<reference evidence="3" key="1">
    <citation type="submission" date="2017-08" db="EMBL/GenBank/DDBJ databases">
        <authorList>
            <person name="Polle J.E."/>
            <person name="Barry K."/>
            <person name="Cushman J."/>
            <person name="Schmutz J."/>
            <person name="Tran D."/>
            <person name="Hathwaick L.T."/>
            <person name="Yim W.C."/>
            <person name="Jenkins J."/>
            <person name="Mckie-Krisberg Z.M."/>
            <person name="Prochnik S."/>
            <person name="Lindquist E."/>
            <person name="Dockter R.B."/>
            <person name="Adam C."/>
            <person name="Molina H."/>
            <person name="Bunkerborg J."/>
            <person name="Jin E."/>
            <person name="Buchheim M."/>
            <person name="Magnuson J."/>
        </authorList>
    </citation>
    <scope>NUCLEOTIDE SEQUENCE</scope>
    <source>
        <strain evidence="3">CCAP 19/18</strain>
    </source>
</reference>
<comment type="similarity">
    <text evidence="1">Belongs to the ENY2 family.</text>
</comment>
<keyword evidence="1" id="KW-0010">Activator</keyword>